<reference evidence="3" key="1">
    <citation type="journal article" date="2019" name="Int. J. Syst. Evol. Microbiol.">
        <title>The Global Catalogue of Microorganisms (GCM) 10K type strain sequencing project: providing services to taxonomists for standard genome sequencing and annotation.</title>
        <authorList>
            <consortium name="The Broad Institute Genomics Platform"/>
            <consortium name="The Broad Institute Genome Sequencing Center for Infectious Disease"/>
            <person name="Wu L."/>
            <person name="Ma J."/>
        </authorList>
    </citation>
    <scope>NUCLEOTIDE SEQUENCE [LARGE SCALE GENOMIC DNA]</scope>
    <source>
        <strain evidence="3">JCM 17705</strain>
    </source>
</reference>
<dbReference type="PROSITE" id="PS51257">
    <property type="entry name" value="PROKAR_LIPOPROTEIN"/>
    <property type="match status" value="1"/>
</dbReference>
<dbReference type="EMBL" id="BAABFT010000011">
    <property type="protein sequence ID" value="GAA4331165.1"/>
    <property type="molecule type" value="Genomic_DNA"/>
</dbReference>
<dbReference type="RefSeq" id="WP_345212622.1">
    <property type="nucleotide sequence ID" value="NZ_BAABFT010000011.1"/>
</dbReference>
<organism evidence="2 3">
    <name type="scientific">Mucilaginibacter gynuensis</name>
    <dbReference type="NCBI Taxonomy" id="1302236"/>
    <lineage>
        <taxon>Bacteria</taxon>
        <taxon>Pseudomonadati</taxon>
        <taxon>Bacteroidota</taxon>
        <taxon>Sphingobacteriia</taxon>
        <taxon>Sphingobacteriales</taxon>
        <taxon>Sphingobacteriaceae</taxon>
        <taxon>Mucilaginibacter</taxon>
    </lineage>
</organism>
<accession>A0ABP8GXC3</accession>
<evidence type="ECO:0000259" key="1">
    <source>
        <dbReference type="Pfam" id="PF14344"/>
    </source>
</evidence>
<evidence type="ECO:0000313" key="2">
    <source>
        <dbReference type="EMBL" id="GAA4331165.1"/>
    </source>
</evidence>
<keyword evidence="3" id="KW-1185">Reference proteome</keyword>
<name>A0ABP8GXC3_9SPHI</name>
<evidence type="ECO:0000313" key="3">
    <source>
        <dbReference type="Proteomes" id="UP001500582"/>
    </source>
</evidence>
<dbReference type="Proteomes" id="UP001500582">
    <property type="component" value="Unassembled WGS sequence"/>
</dbReference>
<gene>
    <name evidence="2" type="ORF">GCM10023149_36820</name>
</gene>
<feature type="domain" description="DUF4397" evidence="1">
    <location>
        <begin position="44"/>
        <end position="153"/>
    </location>
</feature>
<dbReference type="Pfam" id="PF14344">
    <property type="entry name" value="DUF4397"/>
    <property type="match status" value="1"/>
</dbReference>
<proteinExistence type="predicted"/>
<sequence>MRNNSSKVLLTLFLVTISMMVIPFISSCGKQGTINPTESKIQYQVLNLSYDVLPVYLYVNFLKQGNTYSYPSASGYFDLNTIDTPFQIRSAATASVTNLLRIDSSRLNRNTKYSLYIVGTRKNNDLSYLFTVDTSTIPPIGKGKIRFVNAAPTVAGTSDQGLNLAANGTNAFRQQKYKSVSNYIEIPAGVYNFQVSGSNPPNGIIKELKRTTINDGGLYTLYTYGLAGRVDTAAFGFAILTNR</sequence>
<dbReference type="InterPro" id="IPR025510">
    <property type="entry name" value="DUF4397"/>
</dbReference>
<protein>
    <recommendedName>
        <fullName evidence="1">DUF4397 domain-containing protein</fullName>
    </recommendedName>
</protein>
<comment type="caution">
    <text evidence="2">The sequence shown here is derived from an EMBL/GenBank/DDBJ whole genome shotgun (WGS) entry which is preliminary data.</text>
</comment>